<organism evidence="14 15">
    <name type="scientific">Eleutherodactylus coqui</name>
    <name type="common">Puerto Rican coqui</name>
    <dbReference type="NCBI Taxonomy" id="57060"/>
    <lineage>
        <taxon>Eukaryota</taxon>
        <taxon>Metazoa</taxon>
        <taxon>Chordata</taxon>
        <taxon>Craniata</taxon>
        <taxon>Vertebrata</taxon>
        <taxon>Euteleostomi</taxon>
        <taxon>Amphibia</taxon>
        <taxon>Batrachia</taxon>
        <taxon>Anura</taxon>
        <taxon>Neobatrachia</taxon>
        <taxon>Hyloidea</taxon>
        <taxon>Eleutherodactylidae</taxon>
        <taxon>Eleutherodactylinae</taxon>
        <taxon>Eleutherodactylus</taxon>
        <taxon>Eleutherodactylus</taxon>
    </lineage>
</organism>
<evidence type="ECO:0000313" key="14">
    <source>
        <dbReference type="EMBL" id="KAG9470908.1"/>
    </source>
</evidence>
<dbReference type="InterPro" id="IPR013087">
    <property type="entry name" value="Znf_C2H2_type"/>
</dbReference>
<feature type="domain" description="C2H2-type" evidence="12">
    <location>
        <begin position="445"/>
        <end position="472"/>
    </location>
</feature>
<dbReference type="FunFam" id="3.30.160.60:FF:000706">
    <property type="entry name" value="Zinc finger protein"/>
    <property type="match status" value="1"/>
</dbReference>
<gene>
    <name evidence="14" type="ORF">GDO78_016328</name>
</gene>
<feature type="domain" description="KRAB" evidence="13">
    <location>
        <begin position="166"/>
        <end position="236"/>
    </location>
</feature>
<evidence type="ECO:0000256" key="8">
    <source>
        <dbReference type="ARBA" id="ARBA00023163"/>
    </source>
</evidence>
<keyword evidence="5" id="KW-0862">Zinc</keyword>
<feature type="domain" description="C2H2-type" evidence="12">
    <location>
        <begin position="361"/>
        <end position="388"/>
    </location>
</feature>
<keyword evidence="3" id="KW-0677">Repeat</keyword>
<dbReference type="FunFam" id="3.30.160.60:FF:000759">
    <property type="entry name" value="zinc finger protein 16"/>
    <property type="match status" value="1"/>
</dbReference>
<dbReference type="CDD" id="cd07765">
    <property type="entry name" value="KRAB_A-box"/>
    <property type="match status" value="1"/>
</dbReference>
<feature type="compositionally biased region" description="Polar residues" evidence="11">
    <location>
        <begin position="111"/>
        <end position="120"/>
    </location>
</feature>
<feature type="domain" description="C2H2-type" evidence="12">
    <location>
        <begin position="389"/>
        <end position="416"/>
    </location>
</feature>
<keyword evidence="8" id="KW-0804">Transcription</keyword>
<dbReference type="FunFam" id="3.30.160.60:FF:000710">
    <property type="entry name" value="Zinc finger protein 768"/>
    <property type="match status" value="1"/>
</dbReference>
<evidence type="ECO:0000256" key="6">
    <source>
        <dbReference type="ARBA" id="ARBA00023015"/>
    </source>
</evidence>
<evidence type="ECO:0000256" key="2">
    <source>
        <dbReference type="ARBA" id="ARBA00022723"/>
    </source>
</evidence>
<evidence type="ECO:0000256" key="4">
    <source>
        <dbReference type="ARBA" id="ARBA00022771"/>
    </source>
</evidence>
<protein>
    <submittedName>
        <fullName evidence="14">Uncharacterized protein</fullName>
    </submittedName>
</protein>
<dbReference type="PANTHER" id="PTHR24394:SF48">
    <property type="entry name" value="ZINC FINGER PROTEIN 771"/>
    <property type="match status" value="1"/>
</dbReference>
<dbReference type="GO" id="GO:0000981">
    <property type="term" value="F:DNA-binding transcription factor activity, RNA polymerase II-specific"/>
    <property type="evidence" value="ECO:0007669"/>
    <property type="project" value="TreeGrafter"/>
</dbReference>
<dbReference type="Gene3D" id="6.10.140.140">
    <property type="match status" value="1"/>
</dbReference>
<evidence type="ECO:0000259" key="13">
    <source>
        <dbReference type="PROSITE" id="PS50805"/>
    </source>
</evidence>
<dbReference type="InterPro" id="IPR036236">
    <property type="entry name" value="Znf_C2H2_sf"/>
</dbReference>
<feature type="compositionally biased region" description="Polar residues" evidence="11">
    <location>
        <begin position="211"/>
        <end position="226"/>
    </location>
</feature>
<evidence type="ECO:0000256" key="9">
    <source>
        <dbReference type="ARBA" id="ARBA00023242"/>
    </source>
</evidence>
<dbReference type="FunFam" id="3.30.160.60:FF:001325">
    <property type="entry name" value="zinc finger protein 200"/>
    <property type="match status" value="1"/>
</dbReference>
<keyword evidence="2" id="KW-0479">Metal-binding</keyword>
<dbReference type="FunFam" id="3.30.160.60:FF:002716">
    <property type="entry name" value="Zinc finger protein 212"/>
    <property type="match status" value="1"/>
</dbReference>
<name>A0A8J6EKS7_ELECQ</name>
<feature type="domain" description="C2H2-type" evidence="12">
    <location>
        <begin position="473"/>
        <end position="500"/>
    </location>
</feature>
<evidence type="ECO:0000256" key="1">
    <source>
        <dbReference type="ARBA" id="ARBA00004123"/>
    </source>
</evidence>
<comment type="subcellular location">
    <subcellularLocation>
        <location evidence="1">Nucleus</location>
    </subcellularLocation>
</comment>
<evidence type="ECO:0000256" key="7">
    <source>
        <dbReference type="ARBA" id="ARBA00023125"/>
    </source>
</evidence>
<dbReference type="PROSITE" id="PS50805">
    <property type="entry name" value="KRAB"/>
    <property type="match status" value="1"/>
</dbReference>
<dbReference type="FunFam" id="3.30.160.60:FF:000352">
    <property type="entry name" value="zinc finger protein 3 homolog"/>
    <property type="match status" value="1"/>
</dbReference>
<feature type="region of interest" description="Disordered" evidence="11">
    <location>
        <begin position="199"/>
        <end position="295"/>
    </location>
</feature>
<keyword evidence="4 10" id="KW-0863">Zinc-finger</keyword>
<dbReference type="GO" id="GO:0003677">
    <property type="term" value="F:DNA binding"/>
    <property type="evidence" value="ECO:0007669"/>
    <property type="project" value="UniProtKB-KW"/>
</dbReference>
<evidence type="ECO:0000313" key="15">
    <source>
        <dbReference type="Proteomes" id="UP000770717"/>
    </source>
</evidence>
<feature type="domain" description="C2H2-type" evidence="12">
    <location>
        <begin position="529"/>
        <end position="555"/>
    </location>
</feature>
<dbReference type="InterPro" id="IPR036051">
    <property type="entry name" value="KRAB_dom_sf"/>
</dbReference>
<dbReference type="FunFam" id="3.30.160.60:FF:000739">
    <property type="entry name" value="Zgc:171418 protein"/>
    <property type="match status" value="1"/>
</dbReference>
<sequence length="555" mass="63171">MAQLCRERLMAYSVSRTCHRFTRWKFIFTSRLRGGHWYFDPGSLLSCSCSSGIIADGVSSMTVFHYEACKPPDPLMMKTDNDVMTKRILNVTLEIIYLLTGEDYGPVKKSIQQVTPSDSPRVSRGRTPNPAAEPKGYFPIQEKDHEKKILHLTNRIIELLTDEVAVRYQDVAVYLTVEEWEYLEGHKDLYKDVMMEAQQRLPSPDGRSTRPDSPQETTENSRSIPQEYQDGSLRIIKVEVEEMKELEEEQQKEETSTKSASSKISASDRRPRRSHQESTDERDRCPQDHQDGSLKIIKVELVETAVWGDEPGSQEAPADSGPGPASSSLDNIFPCTECGKCFTHKSKLNRHKRTHTGETPFSCADCGKCFKHKTSLVDHQRIHTGEKPFACSYCGQRFAHRSIVIDHERTHTGFKPFSCSFCRQCFTMRSTYVNHLRIHTGEKPFSCSDCGKCFTQKSALDKHKFLHTGERPFSCTECGKSFSRRSLLVEHERTHTGERPFSCSECGKSFAHKSTLSAHKISHSGLKMFSCSQCNKSFTTKKGLVRHWQIHTGDK</sequence>
<dbReference type="SUPFAM" id="SSF57667">
    <property type="entry name" value="beta-beta-alpha zinc fingers"/>
    <property type="match status" value="5"/>
</dbReference>
<evidence type="ECO:0000259" key="12">
    <source>
        <dbReference type="PROSITE" id="PS50157"/>
    </source>
</evidence>
<dbReference type="PROSITE" id="PS50157">
    <property type="entry name" value="ZINC_FINGER_C2H2_2"/>
    <property type="match status" value="8"/>
</dbReference>
<dbReference type="AlphaFoldDB" id="A0A8J6EKS7"/>
<evidence type="ECO:0000256" key="11">
    <source>
        <dbReference type="SAM" id="MobiDB-lite"/>
    </source>
</evidence>
<dbReference type="Gene3D" id="3.30.160.60">
    <property type="entry name" value="Classic Zinc Finger"/>
    <property type="match status" value="8"/>
</dbReference>
<keyword evidence="7" id="KW-0238">DNA-binding</keyword>
<keyword evidence="15" id="KW-1185">Reference proteome</keyword>
<keyword evidence="6" id="KW-0805">Transcription regulation</keyword>
<dbReference type="Pfam" id="PF01352">
    <property type="entry name" value="KRAB"/>
    <property type="match status" value="1"/>
</dbReference>
<feature type="domain" description="C2H2-type" evidence="12">
    <location>
        <begin position="501"/>
        <end position="528"/>
    </location>
</feature>
<dbReference type="GO" id="GO:0008270">
    <property type="term" value="F:zinc ion binding"/>
    <property type="evidence" value="ECO:0007669"/>
    <property type="project" value="UniProtKB-KW"/>
</dbReference>
<reference evidence="14" key="1">
    <citation type="thesis" date="2020" institute="ProQuest LLC" country="789 East Eisenhower Parkway, Ann Arbor, MI, USA">
        <title>Comparative Genomics and Chromosome Evolution.</title>
        <authorList>
            <person name="Mudd A.B."/>
        </authorList>
    </citation>
    <scope>NUCLEOTIDE SEQUENCE</scope>
    <source>
        <strain evidence="14">HN-11 Male</strain>
        <tissue evidence="14">Kidney and liver</tissue>
    </source>
</reference>
<dbReference type="SUPFAM" id="SSF109640">
    <property type="entry name" value="KRAB domain (Kruppel-associated box)"/>
    <property type="match status" value="1"/>
</dbReference>
<dbReference type="EMBL" id="WNTK01000205">
    <property type="protein sequence ID" value="KAG9470908.1"/>
    <property type="molecule type" value="Genomic_DNA"/>
</dbReference>
<dbReference type="InterPro" id="IPR001909">
    <property type="entry name" value="KRAB"/>
</dbReference>
<comment type="caution">
    <text evidence="14">The sequence shown here is derived from an EMBL/GenBank/DDBJ whole genome shotgun (WGS) entry which is preliminary data.</text>
</comment>
<proteinExistence type="predicted"/>
<feature type="domain" description="C2H2-type" evidence="12">
    <location>
        <begin position="333"/>
        <end position="360"/>
    </location>
</feature>
<dbReference type="Proteomes" id="UP000770717">
    <property type="component" value="Unassembled WGS sequence"/>
</dbReference>
<evidence type="ECO:0000256" key="10">
    <source>
        <dbReference type="PROSITE-ProRule" id="PRU00042"/>
    </source>
</evidence>
<evidence type="ECO:0000256" key="5">
    <source>
        <dbReference type="ARBA" id="ARBA00022833"/>
    </source>
</evidence>
<dbReference type="Pfam" id="PF00096">
    <property type="entry name" value="zf-C2H2"/>
    <property type="match status" value="6"/>
</dbReference>
<dbReference type="GO" id="GO:0005634">
    <property type="term" value="C:nucleus"/>
    <property type="evidence" value="ECO:0007669"/>
    <property type="project" value="UniProtKB-SubCell"/>
</dbReference>
<feature type="compositionally biased region" description="Basic and acidic residues" evidence="11">
    <location>
        <begin position="266"/>
        <end position="295"/>
    </location>
</feature>
<evidence type="ECO:0000256" key="3">
    <source>
        <dbReference type="ARBA" id="ARBA00022737"/>
    </source>
</evidence>
<dbReference type="PANTHER" id="PTHR24394">
    <property type="entry name" value="ZINC FINGER PROTEIN"/>
    <property type="match status" value="1"/>
</dbReference>
<feature type="region of interest" description="Disordered" evidence="11">
    <location>
        <begin position="111"/>
        <end position="137"/>
    </location>
</feature>
<dbReference type="FunFam" id="3.30.160.60:FF:000325">
    <property type="entry name" value="ZFP90 zinc finger protein"/>
    <property type="match status" value="1"/>
</dbReference>
<accession>A0A8J6EKS7</accession>
<keyword evidence="9" id="KW-0539">Nucleus</keyword>
<feature type="domain" description="C2H2-type" evidence="12">
    <location>
        <begin position="417"/>
        <end position="444"/>
    </location>
</feature>
<dbReference type="OrthoDB" id="4748970at2759"/>
<dbReference type="SMART" id="SM00355">
    <property type="entry name" value="ZnF_C2H2"/>
    <property type="match status" value="8"/>
</dbReference>
<dbReference type="PROSITE" id="PS00028">
    <property type="entry name" value="ZINC_FINGER_C2H2_1"/>
    <property type="match status" value="8"/>
</dbReference>